<evidence type="ECO:0000256" key="1">
    <source>
        <dbReference type="SAM" id="MobiDB-lite"/>
    </source>
</evidence>
<accession>A2S8C0</accession>
<dbReference type="AlphaFoldDB" id="A2S8C0"/>
<name>A2S8C0_BURM9</name>
<evidence type="ECO:0000313" key="3">
    <source>
        <dbReference type="Proteomes" id="UP000002283"/>
    </source>
</evidence>
<sequence length="44" mass="4745">MALGRPCTWFTVATSFARTAMTASSGARRLRRGNAKSKTGVSRQ</sequence>
<dbReference type="Proteomes" id="UP000002283">
    <property type="component" value="Chromosome I"/>
</dbReference>
<reference evidence="2 3" key="1">
    <citation type="submission" date="2007-01" db="EMBL/GenBank/DDBJ databases">
        <authorList>
            <person name="DeShazer D."/>
            <person name="Woods D.E."/>
            <person name="Nierman W.C."/>
        </authorList>
    </citation>
    <scope>NUCLEOTIDE SEQUENCE [LARGE SCALE GENOMIC DNA]</scope>
    <source>
        <strain evidence="2 3">NCTC 10229</strain>
    </source>
</reference>
<dbReference type="HOGENOM" id="CLU_3213475_0_0_4"/>
<organism evidence="2 3">
    <name type="scientific">Burkholderia mallei (strain NCTC 10229)</name>
    <dbReference type="NCBI Taxonomy" id="412022"/>
    <lineage>
        <taxon>Bacteria</taxon>
        <taxon>Pseudomonadati</taxon>
        <taxon>Pseudomonadota</taxon>
        <taxon>Betaproteobacteria</taxon>
        <taxon>Burkholderiales</taxon>
        <taxon>Burkholderiaceae</taxon>
        <taxon>Burkholderia</taxon>
        <taxon>pseudomallei group</taxon>
    </lineage>
</organism>
<protein>
    <submittedName>
        <fullName evidence="2">Uncharacterized protein</fullName>
    </submittedName>
</protein>
<feature type="region of interest" description="Disordered" evidence="1">
    <location>
        <begin position="21"/>
        <end position="44"/>
    </location>
</feature>
<gene>
    <name evidence="2" type="ordered locus">BMA10229_A2225</name>
</gene>
<dbReference type="EMBL" id="CP000546">
    <property type="protein sequence ID" value="ABN03755.1"/>
    <property type="molecule type" value="Genomic_DNA"/>
</dbReference>
<dbReference type="KEGG" id="bml:BMA10229_A2225"/>
<evidence type="ECO:0000313" key="2">
    <source>
        <dbReference type="EMBL" id="ABN03755.1"/>
    </source>
</evidence>
<proteinExistence type="predicted"/>